<comment type="similarity">
    <text evidence="9">Belongs to the DEAD box helicase family. DDX46/PRP5 subfamily.</text>
</comment>
<feature type="compositionally biased region" description="Basic and acidic residues" evidence="11">
    <location>
        <begin position="327"/>
        <end position="336"/>
    </location>
</feature>
<dbReference type="CDD" id="cd18787">
    <property type="entry name" value="SF2_C_DEAD"/>
    <property type="match status" value="1"/>
</dbReference>
<dbReference type="InterPro" id="IPR000629">
    <property type="entry name" value="RNA-helicase_DEAD-box_CS"/>
</dbReference>
<feature type="compositionally biased region" description="Basic and acidic residues" evidence="11">
    <location>
        <begin position="175"/>
        <end position="187"/>
    </location>
</feature>
<dbReference type="InterPro" id="IPR027417">
    <property type="entry name" value="P-loop_NTPase"/>
</dbReference>
<evidence type="ECO:0000256" key="1">
    <source>
        <dbReference type="ARBA" id="ARBA00004123"/>
    </source>
</evidence>
<evidence type="ECO:0000256" key="3">
    <source>
        <dbReference type="ARBA" id="ARBA00022741"/>
    </source>
</evidence>
<dbReference type="SMART" id="SM00487">
    <property type="entry name" value="DEXDc"/>
    <property type="match status" value="1"/>
</dbReference>
<keyword evidence="3" id="KW-0547">Nucleotide-binding</keyword>
<comment type="subcellular location">
    <subcellularLocation>
        <location evidence="1">Nucleus</location>
    </subcellularLocation>
</comment>
<reference evidence="15" key="1">
    <citation type="journal article" date="2014" name="Genome Announc.">
        <title>De novo whole-genome sequence and genome annotation of Lichtheimia ramosa.</title>
        <authorList>
            <person name="Linde J."/>
            <person name="Schwartze V."/>
            <person name="Binder U."/>
            <person name="Lass-Florl C."/>
            <person name="Voigt K."/>
            <person name="Horn F."/>
        </authorList>
    </citation>
    <scope>NUCLEOTIDE SEQUENCE</scope>
    <source>
        <strain evidence="15">JMRC FSU:6197</strain>
    </source>
</reference>
<dbReference type="InterPro" id="IPR056149">
    <property type="entry name" value="PRP5/DDX46/KHDC4_KH"/>
</dbReference>
<evidence type="ECO:0000256" key="5">
    <source>
        <dbReference type="ARBA" id="ARBA00022806"/>
    </source>
</evidence>
<feature type="compositionally biased region" description="Basic residues" evidence="11">
    <location>
        <begin position="41"/>
        <end position="57"/>
    </location>
</feature>
<evidence type="ECO:0000313" key="15">
    <source>
        <dbReference type="EMBL" id="CDS11320.1"/>
    </source>
</evidence>
<feature type="domain" description="DEAD-box RNA helicase Q" evidence="14">
    <location>
        <begin position="472"/>
        <end position="500"/>
    </location>
</feature>
<dbReference type="FunFam" id="3.40.50.300:FF:000079">
    <property type="entry name" value="probable ATP-dependent RNA helicase DDX17"/>
    <property type="match status" value="1"/>
</dbReference>
<dbReference type="GO" id="GO:0016787">
    <property type="term" value="F:hydrolase activity"/>
    <property type="evidence" value="ECO:0007669"/>
    <property type="project" value="UniProtKB-KW"/>
</dbReference>
<feature type="region of interest" description="Disordered" evidence="11">
    <location>
        <begin position="986"/>
        <end position="1006"/>
    </location>
</feature>
<dbReference type="InterPro" id="IPR001650">
    <property type="entry name" value="Helicase_C-like"/>
</dbReference>
<dbReference type="Pfam" id="PF00271">
    <property type="entry name" value="Helicase_C"/>
    <property type="match status" value="1"/>
</dbReference>
<evidence type="ECO:0000256" key="6">
    <source>
        <dbReference type="ARBA" id="ARBA00022840"/>
    </source>
</evidence>
<feature type="compositionally biased region" description="Basic and acidic residues" evidence="11">
    <location>
        <begin position="209"/>
        <end position="257"/>
    </location>
</feature>
<feature type="region of interest" description="Disordered" evidence="11">
    <location>
        <begin position="921"/>
        <end position="969"/>
    </location>
</feature>
<proteinExistence type="inferred from homology"/>
<dbReference type="SUPFAM" id="SSF52540">
    <property type="entry name" value="P-loop containing nucleoside triphosphate hydrolases"/>
    <property type="match status" value="2"/>
</dbReference>
<feature type="compositionally biased region" description="Gly residues" evidence="11">
    <location>
        <begin position="297"/>
        <end position="311"/>
    </location>
</feature>
<evidence type="ECO:0000256" key="2">
    <source>
        <dbReference type="ARBA" id="ARBA00012552"/>
    </source>
</evidence>
<feature type="compositionally biased region" description="Low complexity" evidence="11">
    <location>
        <begin position="191"/>
        <end position="208"/>
    </location>
</feature>
<feature type="domain" description="Helicase ATP-binding" evidence="12">
    <location>
        <begin position="503"/>
        <end position="681"/>
    </location>
</feature>
<dbReference type="Pfam" id="PF23469">
    <property type="entry name" value="KH_12"/>
    <property type="match status" value="1"/>
</dbReference>
<feature type="compositionally biased region" description="Acidic residues" evidence="11">
    <location>
        <begin position="337"/>
        <end position="346"/>
    </location>
</feature>
<feature type="short sequence motif" description="Q motif" evidence="10">
    <location>
        <begin position="472"/>
        <end position="500"/>
    </location>
</feature>
<dbReference type="PROSITE" id="PS51194">
    <property type="entry name" value="HELICASE_CTER"/>
    <property type="match status" value="1"/>
</dbReference>
<feature type="compositionally biased region" description="Basic and acidic residues" evidence="11">
    <location>
        <begin position="26"/>
        <end position="40"/>
    </location>
</feature>
<dbReference type="Pfam" id="PF00270">
    <property type="entry name" value="DEAD"/>
    <property type="match status" value="1"/>
</dbReference>
<feature type="compositionally biased region" description="Basic and acidic residues" evidence="11">
    <location>
        <begin position="365"/>
        <end position="393"/>
    </location>
</feature>
<feature type="compositionally biased region" description="Basic and acidic residues" evidence="11">
    <location>
        <begin position="58"/>
        <end position="72"/>
    </location>
</feature>
<keyword evidence="5" id="KW-0347">Helicase</keyword>
<evidence type="ECO:0000256" key="11">
    <source>
        <dbReference type="SAM" id="MobiDB-lite"/>
    </source>
</evidence>
<protein>
    <recommendedName>
        <fullName evidence="2">RNA helicase</fullName>
        <ecNumber evidence="2">3.6.4.13</ecNumber>
    </recommendedName>
</protein>
<dbReference type="GO" id="GO:0003724">
    <property type="term" value="F:RNA helicase activity"/>
    <property type="evidence" value="ECO:0007669"/>
    <property type="project" value="UniProtKB-EC"/>
</dbReference>
<evidence type="ECO:0000259" key="13">
    <source>
        <dbReference type="PROSITE" id="PS51194"/>
    </source>
</evidence>
<accession>A0A077WVJ7</accession>
<keyword evidence="7" id="KW-0507">mRNA processing</keyword>
<evidence type="ECO:0000259" key="14">
    <source>
        <dbReference type="PROSITE" id="PS51195"/>
    </source>
</evidence>
<evidence type="ECO:0000256" key="7">
    <source>
        <dbReference type="ARBA" id="ARBA00023187"/>
    </source>
</evidence>
<keyword evidence="8" id="KW-0539">Nucleus</keyword>
<sequence>MASYKSSSRERYRSPSPSSKRRKHDHYRERSSRSRSSSRDRSHRHRSSHRTSSHRSSRHYDDRYSSRRDSTRHSSPRRHRERSSSIEARSRSTTTTTPTTTQTAPSKEETSASTQETSNTATTTTATSDTKPVDKDELTRQRLEKIERWKREQAAKKAAAEEEKKKQQEQQQQEEEQRKATEEKIDTTPDQSTTETTSEQQQQETTSQETEKQWNLEDEKEDGTMEVDHDTSTDVGDFKPLKKHDNDDDESAKESFKPKPLLAQPSQPQRATFTFGSKQSTSKPANGMMTLKPKTAGGSGGGMRIGLGKGMTMGKASNATAKPTKPKVVETKKQEDTPMEDTDVDPLEAYMMDVTAEARKINEEDKRRMQEMKSANESRMDVDEEEGRDHVEDKDEEYGSDPEDILAMAAKRAKKKDLAAVDHSQMDYEPFRKNFYIEPPELREMTPDQVDMLRIELDGIKIRGVNCPKPIQKWTHCGLPAGCLEVIRRLKFDKPTSIQAQAIPAIMSGRDVIGVAKTGSGKTIAFLLPMFRHIKDQRPLEPGEGPVAVIMTPTRELATQIHRECKPFLKVLGLRAVCAYGGSPIKDQIADLKRGCEIIVCTPGRMIDLLCANSGRVTNLRRVTYLVLDEADRMFDMGFEPQVMKIVNNVRPSKQTVLFSATFPRQMEALARKVLKKPLEITVGGRSVVCSDVDQRVEVREDSTKFVRLLEILGQFFNDEGDEDARALIFVDRHEAADNLLRDLIRRGYPCQSLHGGKDQADRDSTIADFKSGVSNILIATSVAARGLDVKQLKLVVNYESPNHMEDYVHRVGRTGRAGNKGTAYTFITPDQDRYAMDICKALKLSGQAVPSDLQTLADQFQEKVKAGKERMASSGFGGKGLERLDKDRDLVKKIQKRAYGGEDMEESDEEELELESRIVSGEGKKETGAASSATSAAATSTATTTTTTTAPTASATASEATNANDPVSAAARKAAEVAARINAMVGSSKATPQTTTTDDKKDEGNPVYAEEIVINDYPQKARWRVTNKEQISQITEVSGAAITTRGTFFPPGKQPGPNERKLYLFIEGDSELVVEKAKTEIKRILVEATVAQMEAEARTGGGGRYSVV</sequence>
<feature type="region of interest" description="Disordered" evidence="11">
    <location>
        <begin position="365"/>
        <end position="398"/>
    </location>
</feature>
<dbReference type="InterPro" id="IPR014014">
    <property type="entry name" value="RNA_helicase_DEAD_Q_motif"/>
</dbReference>
<keyword evidence="6" id="KW-0067">ATP-binding</keyword>
<organism evidence="15">
    <name type="scientific">Lichtheimia ramosa</name>
    <dbReference type="NCBI Taxonomy" id="688394"/>
    <lineage>
        <taxon>Eukaryota</taxon>
        <taxon>Fungi</taxon>
        <taxon>Fungi incertae sedis</taxon>
        <taxon>Mucoromycota</taxon>
        <taxon>Mucoromycotina</taxon>
        <taxon>Mucoromycetes</taxon>
        <taxon>Mucorales</taxon>
        <taxon>Lichtheimiaceae</taxon>
        <taxon>Lichtheimia</taxon>
    </lineage>
</organism>
<evidence type="ECO:0000256" key="4">
    <source>
        <dbReference type="ARBA" id="ARBA00022801"/>
    </source>
</evidence>
<evidence type="ECO:0000256" key="8">
    <source>
        <dbReference type="ARBA" id="ARBA00023242"/>
    </source>
</evidence>
<dbReference type="PROSITE" id="PS51192">
    <property type="entry name" value="HELICASE_ATP_BIND_1"/>
    <property type="match status" value="1"/>
</dbReference>
<dbReference type="PROSITE" id="PS00039">
    <property type="entry name" value="DEAD_ATP_HELICASE"/>
    <property type="match status" value="1"/>
</dbReference>
<keyword evidence="4" id="KW-0378">Hydrolase</keyword>
<evidence type="ECO:0000256" key="9">
    <source>
        <dbReference type="ARBA" id="ARBA00038511"/>
    </source>
</evidence>
<feature type="region of interest" description="Disordered" evidence="11">
    <location>
        <begin position="1"/>
        <end position="349"/>
    </location>
</feature>
<dbReference type="Gene3D" id="3.40.50.300">
    <property type="entry name" value="P-loop containing nucleotide triphosphate hydrolases"/>
    <property type="match status" value="2"/>
</dbReference>
<keyword evidence="7" id="KW-0508">mRNA splicing</keyword>
<name>A0A077WVJ7_9FUNG</name>
<feature type="compositionally biased region" description="Low complexity" evidence="11">
    <location>
        <begin position="111"/>
        <end position="130"/>
    </location>
</feature>
<dbReference type="GO" id="GO:0008380">
    <property type="term" value="P:RNA splicing"/>
    <property type="evidence" value="ECO:0007669"/>
    <property type="project" value="UniProtKB-KW"/>
</dbReference>
<dbReference type="PANTHER" id="PTHR47958">
    <property type="entry name" value="ATP-DEPENDENT RNA HELICASE DBP3"/>
    <property type="match status" value="1"/>
</dbReference>
<dbReference type="CDD" id="cd17953">
    <property type="entry name" value="DEADc_DDX46"/>
    <property type="match status" value="1"/>
</dbReference>
<dbReference type="EMBL" id="LK023346">
    <property type="protein sequence ID" value="CDS11320.1"/>
    <property type="molecule type" value="Genomic_DNA"/>
</dbReference>
<dbReference type="InterPro" id="IPR014001">
    <property type="entry name" value="Helicase_ATP-bd"/>
</dbReference>
<dbReference type="CDD" id="cd22475">
    <property type="entry name" value="KH-I_AtRH42_like"/>
    <property type="match status" value="1"/>
</dbReference>
<evidence type="ECO:0000259" key="12">
    <source>
        <dbReference type="PROSITE" id="PS51192"/>
    </source>
</evidence>
<feature type="compositionally biased region" description="Low complexity" evidence="11">
    <location>
        <begin position="930"/>
        <end position="969"/>
    </location>
</feature>
<dbReference type="OrthoDB" id="196131at2759"/>
<feature type="compositionally biased region" description="Low complexity" evidence="11">
    <location>
        <begin position="91"/>
        <end position="101"/>
    </location>
</feature>
<dbReference type="AlphaFoldDB" id="A0A077WVJ7"/>
<evidence type="ECO:0000256" key="10">
    <source>
        <dbReference type="PROSITE-ProRule" id="PRU00552"/>
    </source>
</evidence>
<dbReference type="GO" id="GO:0003676">
    <property type="term" value="F:nucleic acid binding"/>
    <property type="evidence" value="ECO:0007669"/>
    <property type="project" value="InterPro"/>
</dbReference>
<feature type="compositionally biased region" description="Basic and acidic residues" evidence="11">
    <location>
        <begin position="131"/>
        <end position="168"/>
    </location>
</feature>
<feature type="domain" description="Helicase C-terminal" evidence="13">
    <location>
        <begin position="712"/>
        <end position="858"/>
    </location>
</feature>
<dbReference type="InterPro" id="IPR011545">
    <property type="entry name" value="DEAD/DEAH_box_helicase_dom"/>
</dbReference>
<dbReference type="GO" id="GO:0005634">
    <property type="term" value="C:nucleus"/>
    <property type="evidence" value="ECO:0007669"/>
    <property type="project" value="UniProtKB-SubCell"/>
</dbReference>
<dbReference type="EC" id="3.6.4.13" evidence="2"/>
<dbReference type="GO" id="GO:0005524">
    <property type="term" value="F:ATP binding"/>
    <property type="evidence" value="ECO:0007669"/>
    <property type="project" value="UniProtKB-KW"/>
</dbReference>
<dbReference type="PROSITE" id="PS51195">
    <property type="entry name" value="Q_MOTIF"/>
    <property type="match status" value="1"/>
</dbReference>
<dbReference type="SMART" id="SM00490">
    <property type="entry name" value="HELICc"/>
    <property type="match status" value="1"/>
</dbReference>
<gene>
    <name evidence="15" type="ORF">LRAMOSA03583</name>
</gene>
<feature type="compositionally biased region" description="Polar residues" evidence="11">
    <location>
        <begin position="264"/>
        <end position="284"/>
    </location>
</feature>